<organism evidence="6 7">
    <name type="scientific">Pseudoxanthomonas winnipegensis</name>
    <dbReference type="NCBI Taxonomy" id="2480810"/>
    <lineage>
        <taxon>Bacteria</taxon>
        <taxon>Pseudomonadati</taxon>
        <taxon>Pseudomonadota</taxon>
        <taxon>Gammaproteobacteria</taxon>
        <taxon>Lysobacterales</taxon>
        <taxon>Lysobacteraceae</taxon>
        <taxon>Pseudoxanthomonas</taxon>
    </lineage>
</organism>
<gene>
    <name evidence="6" type="ORF">EA656_00830</name>
</gene>
<dbReference type="GO" id="GO:0006508">
    <property type="term" value="P:proteolysis"/>
    <property type="evidence" value="ECO:0007669"/>
    <property type="project" value="UniProtKB-KW"/>
</dbReference>
<evidence type="ECO:0000256" key="2">
    <source>
        <dbReference type="ARBA" id="ARBA00022670"/>
    </source>
</evidence>
<accession>A0A4Q8LZV6</accession>
<evidence type="ECO:0000256" key="3">
    <source>
        <dbReference type="ARBA" id="ARBA00022801"/>
    </source>
</evidence>
<reference evidence="6 7" key="1">
    <citation type="submission" date="2019-02" db="EMBL/GenBank/DDBJ databases">
        <title>WGS of Pseudoxanthomonas species novum from clinical isolates.</title>
        <authorList>
            <person name="Bernier A.-M."/>
            <person name="Bernard K."/>
            <person name="Vachon A."/>
        </authorList>
    </citation>
    <scope>NUCLEOTIDE SEQUENCE [LARGE SCALE GENOMIC DNA]</scope>
    <source>
        <strain evidence="6 7">NML140781</strain>
    </source>
</reference>
<dbReference type="InterPro" id="IPR000064">
    <property type="entry name" value="NLP_P60_dom"/>
</dbReference>
<keyword evidence="2" id="KW-0645">Protease</keyword>
<feature type="domain" description="NlpC/P60" evidence="5">
    <location>
        <begin position="17"/>
        <end position="109"/>
    </location>
</feature>
<evidence type="ECO:0000313" key="7">
    <source>
        <dbReference type="Proteomes" id="UP000292087"/>
    </source>
</evidence>
<dbReference type="Proteomes" id="UP000292087">
    <property type="component" value="Unassembled WGS sequence"/>
</dbReference>
<protein>
    <submittedName>
        <fullName evidence="6">Peptidoglycan endopeptidase</fullName>
    </submittedName>
</protein>
<dbReference type="Gene3D" id="3.90.1720.10">
    <property type="entry name" value="endopeptidase domain like (from Nostoc punctiforme)"/>
    <property type="match status" value="1"/>
</dbReference>
<dbReference type="InterPro" id="IPR038765">
    <property type="entry name" value="Papain-like_cys_pep_sf"/>
</dbReference>
<dbReference type="SUPFAM" id="SSF54001">
    <property type="entry name" value="Cysteine proteinases"/>
    <property type="match status" value="1"/>
</dbReference>
<comment type="similarity">
    <text evidence="1">Belongs to the peptidase C40 family.</text>
</comment>
<comment type="caution">
    <text evidence="6">The sequence shown here is derived from an EMBL/GenBank/DDBJ whole genome shotgun (WGS) entry which is preliminary data.</text>
</comment>
<sequence>MDLQRVERLVGILYDEQDFDCADFVAHVQRQLFEREVHLPSTRPRGVEGQAALGELSRAYAAPRDGEPQDGDLVLMREIGQRRPGHAGVYFALAHEGWVLHSNEKNGCSVLHRVRELDSWGLKVEGYYEWA</sequence>
<evidence type="ECO:0000259" key="5">
    <source>
        <dbReference type="Pfam" id="PF00877"/>
    </source>
</evidence>
<proteinExistence type="inferred from homology"/>
<dbReference type="AlphaFoldDB" id="A0A4Q8LZV6"/>
<keyword evidence="4" id="KW-0788">Thiol protease</keyword>
<dbReference type="Pfam" id="PF00877">
    <property type="entry name" value="NLPC_P60"/>
    <property type="match status" value="1"/>
</dbReference>
<evidence type="ECO:0000256" key="4">
    <source>
        <dbReference type="ARBA" id="ARBA00022807"/>
    </source>
</evidence>
<evidence type="ECO:0000256" key="1">
    <source>
        <dbReference type="ARBA" id="ARBA00007074"/>
    </source>
</evidence>
<dbReference type="EMBL" id="SHMF01000001">
    <property type="protein sequence ID" value="TAA38213.1"/>
    <property type="molecule type" value="Genomic_DNA"/>
</dbReference>
<dbReference type="GO" id="GO:0008234">
    <property type="term" value="F:cysteine-type peptidase activity"/>
    <property type="evidence" value="ECO:0007669"/>
    <property type="project" value="UniProtKB-KW"/>
</dbReference>
<keyword evidence="3" id="KW-0378">Hydrolase</keyword>
<name>A0A4Q8LZV6_9GAMM</name>
<evidence type="ECO:0000313" key="6">
    <source>
        <dbReference type="EMBL" id="TAA38213.1"/>
    </source>
</evidence>